<evidence type="ECO:0000313" key="1">
    <source>
        <dbReference type="EMBL" id="EDN94640.1"/>
    </source>
</evidence>
<keyword evidence="2" id="KW-1185">Reference proteome</keyword>
<sequence>MMGKREPKEYINVLSKRWSWYAISASGPIQPNSKKLMHALSCPLPMRQWRCNAKTNTKTLSAPLNTK</sequence>
<proteinExistence type="predicted"/>
<dbReference type="AlphaFoldDB" id="A7EYU8"/>
<protein>
    <submittedName>
        <fullName evidence="1">Uncharacterized protein</fullName>
    </submittedName>
</protein>
<dbReference type="HOGENOM" id="CLU_2813975_0_0_1"/>
<dbReference type="RefSeq" id="XP_001588966.1">
    <property type="nucleotide sequence ID" value="XM_001588916.1"/>
</dbReference>
<reference evidence="2" key="1">
    <citation type="journal article" date="2011" name="PLoS Genet.">
        <title>Genomic analysis of the necrotrophic fungal pathogens Sclerotinia sclerotiorum and Botrytis cinerea.</title>
        <authorList>
            <person name="Amselem J."/>
            <person name="Cuomo C.A."/>
            <person name="van Kan J.A."/>
            <person name="Viaud M."/>
            <person name="Benito E.P."/>
            <person name="Couloux A."/>
            <person name="Coutinho P.M."/>
            <person name="de Vries R.P."/>
            <person name="Dyer P.S."/>
            <person name="Fillinger S."/>
            <person name="Fournier E."/>
            <person name="Gout L."/>
            <person name="Hahn M."/>
            <person name="Kohn L."/>
            <person name="Lapalu N."/>
            <person name="Plummer K.M."/>
            <person name="Pradier J.M."/>
            <person name="Quevillon E."/>
            <person name="Sharon A."/>
            <person name="Simon A."/>
            <person name="ten Have A."/>
            <person name="Tudzynski B."/>
            <person name="Tudzynski P."/>
            <person name="Wincker P."/>
            <person name="Andrew M."/>
            <person name="Anthouard V."/>
            <person name="Beever R.E."/>
            <person name="Beffa R."/>
            <person name="Benoit I."/>
            <person name="Bouzid O."/>
            <person name="Brault B."/>
            <person name="Chen Z."/>
            <person name="Choquer M."/>
            <person name="Collemare J."/>
            <person name="Cotton P."/>
            <person name="Danchin E.G."/>
            <person name="Da Silva C."/>
            <person name="Gautier A."/>
            <person name="Giraud C."/>
            <person name="Giraud T."/>
            <person name="Gonzalez C."/>
            <person name="Grossetete S."/>
            <person name="Guldener U."/>
            <person name="Henrissat B."/>
            <person name="Howlett B.J."/>
            <person name="Kodira C."/>
            <person name="Kretschmer M."/>
            <person name="Lappartient A."/>
            <person name="Leroch M."/>
            <person name="Levis C."/>
            <person name="Mauceli E."/>
            <person name="Neuveglise C."/>
            <person name="Oeser B."/>
            <person name="Pearson M."/>
            <person name="Poulain J."/>
            <person name="Poussereau N."/>
            <person name="Quesneville H."/>
            <person name="Rascle C."/>
            <person name="Schumacher J."/>
            <person name="Segurens B."/>
            <person name="Sexton A."/>
            <person name="Silva E."/>
            <person name="Sirven C."/>
            <person name="Soanes D.M."/>
            <person name="Talbot N.J."/>
            <person name="Templeton M."/>
            <person name="Yandava C."/>
            <person name="Yarden O."/>
            <person name="Zeng Q."/>
            <person name="Rollins J.A."/>
            <person name="Lebrun M.H."/>
            <person name="Dickman M."/>
        </authorList>
    </citation>
    <scope>NUCLEOTIDE SEQUENCE [LARGE SCALE GENOMIC DNA]</scope>
    <source>
        <strain evidence="2">ATCC 18683 / 1980 / Ss-1</strain>
    </source>
</reference>
<gene>
    <name evidence="1" type="ORF">SS1G_10514</name>
</gene>
<dbReference type="KEGG" id="ssl:SS1G_10514"/>
<organism evidence="1 2">
    <name type="scientific">Sclerotinia sclerotiorum (strain ATCC 18683 / 1980 / Ss-1)</name>
    <name type="common">White mold</name>
    <name type="synonym">Whetzelinia sclerotiorum</name>
    <dbReference type="NCBI Taxonomy" id="665079"/>
    <lineage>
        <taxon>Eukaryota</taxon>
        <taxon>Fungi</taxon>
        <taxon>Dikarya</taxon>
        <taxon>Ascomycota</taxon>
        <taxon>Pezizomycotina</taxon>
        <taxon>Leotiomycetes</taxon>
        <taxon>Helotiales</taxon>
        <taxon>Sclerotiniaceae</taxon>
        <taxon>Sclerotinia</taxon>
    </lineage>
</organism>
<dbReference type="EMBL" id="CH476635">
    <property type="protein sequence ID" value="EDN94640.1"/>
    <property type="molecule type" value="Genomic_DNA"/>
</dbReference>
<dbReference type="GeneID" id="5484847"/>
<evidence type="ECO:0000313" key="2">
    <source>
        <dbReference type="Proteomes" id="UP000001312"/>
    </source>
</evidence>
<dbReference type="Proteomes" id="UP000001312">
    <property type="component" value="Unassembled WGS sequence"/>
</dbReference>
<accession>A7EYU8</accession>
<name>A7EYU8_SCLS1</name>
<dbReference type="InParanoid" id="A7EYU8"/>